<dbReference type="OrthoDB" id="945117at2"/>
<proteinExistence type="predicted"/>
<reference evidence="2 3" key="1">
    <citation type="submission" date="2016-05" db="EMBL/GenBank/DDBJ databases">
        <title>Genome sequencing of Vitellibacter soesokkakensis RSSK-12.</title>
        <authorList>
            <person name="Thevarajoo S."/>
            <person name="Selvaratnam C."/>
            <person name="Goh K.M."/>
            <person name="Chan K.-G."/>
            <person name="Chong C.S."/>
        </authorList>
    </citation>
    <scope>NUCLEOTIDE SEQUENCE [LARGE SCALE GENOMIC DNA]</scope>
    <source>
        <strain evidence="2 3">RSSK-12</strain>
    </source>
</reference>
<dbReference type="EMBL" id="LXIE01000001">
    <property type="protein sequence ID" value="OAD92397.1"/>
    <property type="molecule type" value="Genomic_DNA"/>
</dbReference>
<dbReference type="Pfam" id="PF12099">
    <property type="entry name" value="DUF3575"/>
    <property type="match status" value="1"/>
</dbReference>
<evidence type="ECO:0008006" key="4">
    <source>
        <dbReference type="Google" id="ProtNLM"/>
    </source>
</evidence>
<accession>A0A1A9LH23</accession>
<keyword evidence="1" id="KW-1133">Transmembrane helix</keyword>
<keyword evidence="3" id="KW-1185">Reference proteome</keyword>
<dbReference type="Proteomes" id="UP000077552">
    <property type="component" value="Unassembled WGS sequence"/>
</dbReference>
<keyword evidence="1" id="KW-0812">Transmembrane</keyword>
<dbReference type="RefSeq" id="WP_068760118.1">
    <property type="nucleotide sequence ID" value="NZ_LXIE01000001.1"/>
</dbReference>
<dbReference type="InterPro" id="IPR021958">
    <property type="entry name" value="DUF3575"/>
</dbReference>
<evidence type="ECO:0000313" key="2">
    <source>
        <dbReference type="EMBL" id="OAD92397.1"/>
    </source>
</evidence>
<sequence length="202" mass="23589">MKTTPNVILYVFVIVFSTFTYAQEKEDLKLKSPSEFKHSISACPVAVAFGIYSVNYEFLYQKKHGFVARFDYEAIPKTYTEARIESSGYSFILNYRYHFNKQMNSYFAGAYGRYRQFNGEGKINETNFDFTMPDVSFGINAGKKWVWKSGFTLTFALGYGFSNEDWNSKPNTHDVNEMIRDFRSDYDFIDPFYGEFSIGYSF</sequence>
<protein>
    <recommendedName>
        <fullName evidence="4">DUF3575 domain-containing protein</fullName>
    </recommendedName>
</protein>
<evidence type="ECO:0000313" key="3">
    <source>
        <dbReference type="Proteomes" id="UP000077552"/>
    </source>
</evidence>
<organism evidence="2 3">
    <name type="scientific">Aequorivita soesokkakensis</name>
    <dbReference type="NCBI Taxonomy" id="1385699"/>
    <lineage>
        <taxon>Bacteria</taxon>
        <taxon>Pseudomonadati</taxon>
        <taxon>Bacteroidota</taxon>
        <taxon>Flavobacteriia</taxon>
        <taxon>Flavobacteriales</taxon>
        <taxon>Flavobacteriaceae</taxon>
        <taxon>Aequorivita</taxon>
    </lineage>
</organism>
<gene>
    <name evidence="2" type="ORF">A7A78_00320</name>
</gene>
<feature type="transmembrane region" description="Helical" evidence="1">
    <location>
        <begin position="38"/>
        <end position="59"/>
    </location>
</feature>
<dbReference type="STRING" id="1385699.A7A78_00320"/>
<keyword evidence="1" id="KW-0472">Membrane</keyword>
<comment type="caution">
    <text evidence="2">The sequence shown here is derived from an EMBL/GenBank/DDBJ whole genome shotgun (WGS) entry which is preliminary data.</text>
</comment>
<dbReference type="AlphaFoldDB" id="A0A1A9LH23"/>
<evidence type="ECO:0000256" key="1">
    <source>
        <dbReference type="SAM" id="Phobius"/>
    </source>
</evidence>
<name>A0A1A9LH23_9FLAO</name>